<proteinExistence type="predicted"/>
<dbReference type="PROSITE" id="PS51808">
    <property type="entry name" value="CHCH"/>
    <property type="match status" value="1"/>
</dbReference>
<feature type="compositionally biased region" description="Polar residues" evidence="1">
    <location>
        <begin position="1"/>
        <end position="12"/>
    </location>
</feature>
<dbReference type="Proteomes" id="UP001438707">
    <property type="component" value="Unassembled WGS sequence"/>
</dbReference>
<evidence type="ECO:0000313" key="3">
    <source>
        <dbReference type="Proteomes" id="UP001438707"/>
    </source>
</evidence>
<evidence type="ECO:0000313" key="2">
    <source>
        <dbReference type="EMBL" id="KAK9843327.1"/>
    </source>
</evidence>
<feature type="region of interest" description="Disordered" evidence="1">
    <location>
        <begin position="1"/>
        <end position="76"/>
    </location>
</feature>
<comment type="caution">
    <text evidence="2">The sequence shown here is derived from an EMBL/GenBank/DDBJ whole genome shotgun (WGS) entry which is preliminary data.</text>
</comment>
<protein>
    <submittedName>
        <fullName evidence="2">Uncharacterized protein</fullName>
    </submittedName>
</protein>
<name>A0AAW1SBH2_9CHLO</name>
<keyword evidence="3" id="KW-1185">Reference proteome</keyword>
<sequence length="173" mass="19685">MGNASGKDQQPEQPEELFTGVRTSPALIRNLANAPDFRDTHHPHRHDDREHRSSSKDEHDAHEAAEQCKATSQGHLQDLDSRVQQALEKSSRVGKLLLKNEQEELQSISQFADDLIRGEYSLPNKEAPCSKQRERCLQCYTEHEQECWRCKPEVEAYTACVQSERQSNATSAC</sequence>
<dbReference type="AlphaFoldDB" id="A0AAW1SBH2"/>
<reference evidence="2 3" key="1">
    <citation type="journal article" date="2024" name="Nat. Commun.">
        <title>Phylogenomics reveals the evolutionary origins of lichenization in chlorophyte algae.</title>
        <authorList>
            <person name="Puginier C."/>
            <person name="Libourel C."/>
            <person name="Otte J."/>
            <person name="Skaloud P."/>
            <person name="Haon M."/>
            <person name="Grisel S."/>
            <person name="Petersen M."/>
            <person name="Berrin J.G."/>
            <person name="Delaux P.M."/>
            <person name="Dal Grande F."/>
            <person name="Keller J."/>
        </authorList>
    </citation>
    <scope>NUCLEOTIDE SEQUENCE [LARGE SCALE GENOMIC DNA]</scope>
    <source>
        <strain evidence="2 3">SAG 2145</strain>
    </source>
</reference>
<dbReference type="EMBL" id="JALJOS010000002">
    <property type="protein sequence ID" value="KAK9843327.1"/>
    <property type="molecule type" value="Genomic_DNA"/>
</dbReference>
<dbReference type="PANTHER" id="PTHR47587">
    <property type="entry name" value="OS05G0103500 PROTEIN"/>
    <property type="match status" value="1"/>
</dbReference>
<gene>
    <name evidence="2" type="ORF">WJX74_010383</name>
</gene>
<evidence type="ECO:0000256" key="1">
    <source>
        <dbReference type="SAM" id="MobiDB-lite"/>
    </source>
</evidence>
<feature type="compositionally biased region" description="Basic and acidic residues" evidence="1">
    <location>
        <begin position="36"/>
        <end position="66"/>
    </location>
</feature>
<organism evidence="2 3">
    <name type="scientific">Apatococcus lobatus</name>
    <dbReference type="NCBI Taxonomy" id="904363"/>
    <lineage>
        <taxon>Eukaryota</taxon>
        <taxon>Viridiplantae</taxon>
        <taxon>Chlorophyta</taxon>
        <taxon>core chlorophytes</taxon>
        <taxon>Trebouxiophyceae</taxon>
        <taxon>Chlorellales</taxon>
        <taxon>Chlorellaceae</taxon>
        <taxon>Apatococcus</taxon>
    </lineage>
</organism>
<accession>A0AAW1SBH2</accession>
<dbReference type="PANTHER" id="PTHR47587:SF2">
    <property type="entry name" value="OS05G0103500 PROTEIN"/>
    <property type="match status" value="1"/>
</dbReference>